<dbReference type="NCBIfam" id="TIGR00797">
    <property type="entry name" value="matE"/>
    <property type="match status" value="1"/>
</dbReference>
<dbReference type="InterPro" id="IPR002528">
    <property type="entry name" value="MATE_fam"/>
</dbReference>
<comment type="caution">
    <text evidence="11">The sequence shown here is derived from an EMBL/GenBank/DDBJ whole genome shotgun (WGS) entry which is preliminary data.</text>
</comment>
<evidence type="ECO:0000313" key="12">
    <source>
        <dbReference type="Proteomes" id="UP000237811"/>
    </source>
</evidence>
<dbReference type="GO" id="GO:0006811">
    <property type="term" value="P:monoatomic ion transport"/>
    <property type="evidence" value="ECO:0007669"/>
    <property type="project" value="UniProtKB-KW"/>
</dbReference>
<evidence type="ECO:0000313" key="11">
    <source>
        <dbReference type="EMBL" id="PRE42321.1"/>
    </source>
</evidence>
<evidence type="ECO:0000256" key="3">
    <source>
        <dbReference type="ARBA" id="ARBA00022449"/>
    </source>
</evidence>
<feature type="transmembrane region" description="Helical" evidence="10">
    <location>
        <begin position="85"/>
        <end position="106"/>
    </location>
</feature>
<evidence type="ECO:0000256" key="5">
    <source>
        <dbReference type="ARBA" id="ARBA00022692"/>
    </source>
</evidence>
<dbReference type="InterPro" id="IPR048279">
    <property type="entry name" value="MdtK-like"/>
</dbReference>
<evidence type="ECO:0000256" key="2">
    <source>
        <dbReference type="ARBA" id="ARBA00022448"/>
    </source>
</evidence>
<dbReference type="InterPro" id="IPR050222">
    <property type="entry name" value="MATE_MdtK"/>
</dbReference>
<dbReference type="Proteomes" id="UP000237811">
    <property type="component" value="Unassembled WGS sequence"/>
</dbReference>
<evidence type="ECO:0000256" key="10">
    <source>
        <dbReference type="SAM" id="Phobius"/>
    </source>
</evidence>
<name>A0AB37ALM2_9BURK</name>
<feature type="transmembrane region" description="Helical" evidence="10">
    <location>
        <begin position="44"/>
        <end position="73"/>
    </location>
</feature>
<keyword evidence="2" id="KW-0813">Transport</keyword>
<keyword evidence="7" id="KW-0406">Ion transport</keyword>
<dbReference type="CDD" id="cd13131">
    <property type="entry name" value="MATE_NorM_like"/>
    <property type="match status" value="1"/>
</dbReference>
<feature type="transmembrane region" description="Helical" evidence="10">
    <location>
        <begin position="353"/>
        <end position="376"/>
    </location>
</feature>
<feature type="transmembrane region" description="Helical" evidence="10">
    <location>
        <begin position="159"/>
        <end position="182"/>
    </location>
</feature>
<dbReference type="PIRSF" id="PIRSF006603">
    <property type="entry name" value="DinF"/>
    <property type="match status" value="1"/>
</dbReference>
<feature type="transmembrane region" description="Helical" evidence="10">
    <location>
        <begin position="388"/>
        <end position="407"/>
    </location>
</feature>
<feature type="transmembrane region" description="Helical" evidence="10">
    <location>
        <begin position="419"/>
        <end position="442"/>
    </location>
</feature>
<feature type="transmembrane region" description="Helical" evidence="10">
    <location>
        <begin position="188"/>
        <end position="213"/>
    </location>
</feature>
<organism evidence="11 12">
    <name type="scientific">Burkholderia multivorans</name>
    <dbReference type="NCBI Taxonomy" id="87883"/>
    <lineage>
        <taxon>Bacteria</taxon>
        <taxon>Pseudomonadati</taxon>
        <taxon>Pseudomonadota</taxon>
        <taxon>Betaproteobacteria</taxon>
        <taxon>Burkholderiales</taxon>
        <taxon>Burkholderiaceae</taxon>
        <taxon>Burkholderia</taxon>
        <taxon>Burkholderia cepacia complex</taxon>
    </lineage>
</organism>
<gene>
    <name evidence="11" type="ORF">C6P99_24775</name>
</gene>
<evidence type="ECO:0000256" key="7">
    <source>
        <dbReference type="ARBA" id="ARBA00023065"/>
    </source>
</evidence>
<evidence type="ECO:0000256" key="1">
    <source>
        <dbReference type="ARBA" id="ARBA00004429"/>
    </source>
</evidence>
<evidence type="ECO:0000256" key="6">
    <source>
        <dbReference type="ARBA" id="ARBA00022989"/>
    </source>
</evidence>
<dbReference type="AlphaFoldDB" id="A0AB37ALM2"/>
<feature type="transmembrane region" description="Helical" evidence="10">
    <location>
        <begin position="308"/>
        <end position="333"/>
    </location>
</feature>
<evidence type="ECO:0000256" key="9">
    <source>
        <dbReference type="ARBA" id="ARBA00031636"/>
    </source>
</evidence>
<keyword evidence="4" id="KW-1003">Cell membrane</keyword>
<feature type="transmembrane region" description="Helical" evidence="10">
    <location>
        <begin position="234"/>
        <end position="261"/>
    </location>
</feature>
<dbReference type="GO" id="GO:0005886">
    <property type="term" value="C:plasma membrane"/>
    <property type="evidence" value="ECO:0007669"/>
    <property type="project" value="UniProtKB-SubCell"/>
</dbReference>
<dbReference type="Pfam" id="PF01554">
    <property type="entry name" value="MatE"/>
    <property type="match status" value="2"/>
</dbReference>
<feature type="transmembrane region" description="Helical" evidence="10">
    <location>
        <begin position="126"/>
        <end position="147"/>
    </location>
</feature>
<protein>
    <recommendedName>
        <fullName evidence="9">Multidrug-efflux transporter</fullName>
    </recommendedName>
</protein>
<dbReference type="EMBL" id="PVFR01000076">
    <property type="protein sequence ID" value="PRE42321.1"/>
    <property type="molecule type" value="Genomic_DNA"/>
</dbReference>
<keyword evidence="8 10" id="KW-0472">Membrane</keyword>
<evidence type="ECO:0000256" key="8">
    <source>
        <dbReference type="ARBA" id="ARBA00023136"/>
    </source>
</evidence>
<keyword evidence="5 10" id="KW-0812">Transmembrane</keyword>
<proteinExistence type="predicted"/>
<evidence type="ECO:0000256" key="4">
    <source>
        <dbReference type="ARBA" id="ARBA00022475"/>
    </source>
</evidence>
<sequence length="468" mass="48767">MPTLGTHARDLTAIAVPIALSLVAQKVVNVTDAVMLGGLGPRALAAGALATTVFFTIMTLMHGLMSGLTVLLAHARGAGKGAEVPALYGSALLVAALLSIPLFIAMTHLESILLVAGTEPELATSAGRSAGVLRWGAPGALLGLSLMRAFLPAVGGARVLLSVSCAVMLVNVALNHAFIYGFGWLPAMGFVGSAAATATTLTISAVCLLWVAHRAPHYRVFTQGLRVDRAAIRHILVIGAPVSVSLGVEAAVFLVAGLSLSSFDPAALPAHQIAFSIVDTIFAVPLALANAANVRLGYWSGAGRPAEVTIAGAVALSMGAAFMLGTSTLLWLLPHTLVSFYLDTSLLANRETVISAVTLLGIAAFFQLGDGLQSIAAGCLRGLKDTKIPMLLSAFGYWGIAFPLGQWLARSQQMGATGIWVGLATGLTVVALLLTIRFFALIRRQNHPPMRSRPLYTQDHHPFPRNDP</sequence>
<dbReference type="GO" id="GO:0042910">
    <property type="term" value="F:xenobiotic transmembrane transporter activity"/>
    <property type="evidence" value="ECO:0007669"/>
    <property type="project" value="InterPro"/>
</dbReference>
<accession>A0AB37ALM2</accession>
<comment type="subcellular location">
    <subcellularLocation>
        <location evidence="1">Cell inner membrane</location>
        <topology evidence="1">Multi-pass membrane protein</topology>
    </subcellularLocation>
</comment>
<dbReference type="PANTHER" id="PTHR43298:SF2">
    <property type="entry name" value="FMN_FAD EXPORTER YEEO-RELATED"/>
    <property type="match status" value="1"/>
</dbReference>
<keyword evidence="3" id="KW-0050">Antiport</keyword>
<reference evidence="11 12" key="1">
    <citation type="submission" date="2018-03" db="EMBL/GenBank/DDBJ databases">
        <authorList>
            <person name="Nguyen K."/>
            <person name="Fouts D."/>
            <person name="Sutton G."/>
        </authorList>
    </citation>
    <scope>NUCLEOTIDE SEQUENCE [LARGE SCALE GENOMIC DNA]</scope>
    <source>
        <strain evidence="11 12">AU14328</strain>
    </source>
</reference>
<dbReference type="GO" id="GO:0015297">
    <property type="term" value="F:antiporter activity"/>
    <property type="evidence" value="ECO:0007669"/>
    <property type="project" value="UniProtKB-KW"/>
</dbReference>
<keyword evidence="6 10" id="KW-1133">Transmembrane helix</keyword>
<feature type="transmembrane region" description="Helical" evidence="10">
    <location>
        <begin position="273"/>
        <end position="296"/>
    </location>
</feature>
<dbReference type="PANTHER" id="PTHR43298">
    <property type="entry name" value="MULTIDRUG RESISTANCE PROTEIN NORM-RELATED"/>
    <property type="match status" value="1"/>
</dbReference>